<proteinExistence type="predicted"/>
<dbReference type="Proteomes" id="UP000004105">
    <property type="component" value="Unassembled WGS sequence"/>
</dbReference>
<gene>
    <name evidence="1" type="ORF">HMPREF9123_2501</name>
</gene>
<dbReference type="HOGENOM" id="CLU_2667293_0_0_4"/>
<evidence type="ECO:0000313" key="1">
    <source>
        <dbReference type="EMBL" id="EGF08684.1"/>
    </source>
</evidence>
<name>F2BFJ4_9NEIS</name>
<organism evidence="1 2">
    <name type="scientific">Neisseria bacilliformis ATCC BAA-1200</name>
    <dbReference type="NCBI Taxonomy" id="888742"/>
    <lineage>
        <taxon>Bacteria</taxon>
        <taxon>Pseudomonadati</taxon>
        <taxon>Pseudomonadota</taxon>
        <taxon>Betaproteobacteria</taxon>
        <taxon>Neisseriales</taxon>
        <taxon>Neisseriaceae</taxon>
        <taxon>Neisseria</taxon>
    </lineage>
</organism>
<keyword evidence="2" id="KW-1185">Reference proteome</keyword>
<comment type="caution">
    <text evidence="1">The sequence shown here is derived from an EMBL/GenBank/DDBJ whole genome shotgun (WGS) entry which is preliminary data.</text>
</comment>
<evidence type="ECO:0000313" key="2">
    <source>
        <dbReference type="Proteomes" id="UP000004105"/>
    </source>
</evidence>
<protein>
    <submittedName>
        <fullName evidence="1">Uncharacterized protein</fullName>
    </submittedName>
</protein>
<dbReference type="EMBL" id="AFAY01000049">
    <property type="protein sequence ID" value="EGF08684.1"/>
    <property type="molecule type" value="Genomic_DNA"/>
</dbReference>
<sequence>MGRRVVTRNERPSEKRFRLRGTVFQTALSYFTARPRAWLRHIHYLNGRGRLKNSFQTAFVHMAANTLGRPGFQLC</sequence>
<dbReference type="AlphaFoldDB" id="F2BFJ4"/>
<accession>F2BFJ4</accession>
<reference evidence="1 2" key="1">
    <citation type="submission" date="2011-02" db="EMBL/GenBank/DDBJ databases">
        <authorList>
            <person name="Muzny D."/>
            <person name="Qin X."/>
            <person name="Deng J."/>
            <person name="Jiang H."/>
            <person name="Liu Y."/>
            <person name="Qu J."/>
            <person name="Song X.-Z."/>
            <person name="Zhang L."/>
            <person name="Thornton R."/>
            <person name="Coyle M."/>
            <person name="Francisco L."/>
            <person name="Jackson L."/>
            <person name="Javaid M."/>
            <person name="Korchina V."/>
            <person name="Kovar C."/>
            <person name="Mata R."/>
            <person name="Mathew T."/>
            <person name="Ngo R."/>
            <person name="Nguyen L."/>
            <person name="Nguyen N."/>
            <person name="Okwuonu G."/>
            <person name="Ongeri F."/>
            <person name="Pham C."/>
            <person name="Simmons D."/>
            <person name="Wilczek-Boney K."/>
            <person name="Hale W."/>
            <person name="Jakkamsetti A."/>
            <person name="Pham P."/>
            <person name="Ruth R."/>
            <person name="San Lucas F."/>
            <person name="Warren J."/>
            <person name="Zhang J."/>
            <person name="Zhao Z."/>
            <person name="Zhou C."/>
            <person name="Zhu D."/>
            <person name="Lee S."/>
            <person name="Bess C."/>
            <person name="Blankenburg K."/>
            <person name="Forbes L."/>
            <person name="Fu Q."/>
            <person name="Gubbala S."/>
            <person name="Hirani K."/>
            <person name="Jayaseelan J.C."/>
            <person name="Lara F."/>
            <person name="Munidasa M."/>
            <person name="Palculict T."/>
            <person name="Patil S."/>
            <person name="Pu L.-L."/>
            <person name="Saada N."/>
            <person name="Tang L."/>
            <person name="Weissenberger G."/>
            <person name="Zhu Y."/>
            <person name="Hemphill L."/>
            <person name="Shang Y."/>
            <person name="Youmans B."/>
            <person name="Ayvaz T."/>
            <person name="Ross M."/>
            <person name="Santibanez J."/>
            <person name="Aqrawi P."/>
            <person name="Gross S."/>
            <person name="Joshi V."/>
            <person name="Fowler G."/>
            <person name="Nazareth L."/>
            <person name="Reid J."/>
            <person name="Worley K."/>
            <person name="Petrosino J."/>
            <person name="Highlander S."/>
            <person name="Gibbs R."/>
        </authorList>
    </citation>
    <scope>NUCLEOTIDE SEQUENCE [LARGE SCALE GENOMIC DNA]</scope>
    <source>
        <strain evidence="1 2">ATCC BAA-1200</strain>
    </source>
</reference>